<dbReference type="Gene3D" id="3.30.1050.10">
    <property type="entry name" value="SCP2 sterol-binding domain"/>
    <property type="match status" value="1"/>
</dbReference>
<comment type="similarity">
    <text evidence="1">Belongs to the short-chain dehydrogenases/reductases (SDR) family.</text>
</comment>
<evidence type="ECO:0000256" key="1">
    <source>
        <dbReference type="ARBA" id="ARBA00006484"/>
    </source>
</evidence>
<keyword evidence="7" id="KW-1185">Reference proteome</keyword>
<keyword evidence="4" id="KW-0732">Signal</keyword>
<name>A0A8C4EXC5_DICLA</name>
<dbReference type="InterPro" id="IPR036527">
    <property type="entry name" value="SCP2_sterol-bd_dom_sf"/>
</dbReference>
<reference evidence="6" key="2">
    <citation type="submission" date="2025-09" db="UniProtKB">
        <authorList>
            <consortium name="Ensembl"/>
        </authorList>
    </citation>
    <scope>IDENTIFICATION</scope>
</reference>
<organism evidence="6 7">
    <name type="scientific">Dicentrarchus labrax</name>
    <name type="common">European seabass</name>
    <name type="synonym">Morone labrax</name>
    <dbReference type="NCBI Taxonomy" id="13489"/>
    <lineage>
        <taxon>Eukaryota</taxon>
        <taxon>Metazoa</taxon>
        <taxon>Chordata</taxon>
        <taxon>Craniata</taxon>
        <taxon>Vertebrata</taxon>
        <taxon>Euteleostomi</taxon>
        <taxon>Actinopterygii</taxon>
        <taxon>Neopterygii</taxon>
        <taxon>Teleostei</taxon>
        <taxon>Neoteleostei</taxon>
        <taxon>Acanthomorphata</taxon>
        <taxon>Eupercaria</taxon>
        <taxon>Moronidae</taxon>
        <taxon>Dicentrarchus</taxon>
    </lineage>
</organism>
<dbReference type="InterPro" id="IPR003033">
    <property type="entry name" value="SCP2_sterol-bd_dom"/>
</dbReference>
<feature type="signal peptide" evidence="4">
    <location>
        <begin position="1"/>
        <end position="24"/>
    </location>
</feature>
<dbReference type="Proteomes" id="UP000694389">
    <property type="component" value="Unassembled WGS sequence"/>
</dbReference>
<reference evidence="6" key="1">
    <citation type="submission" date="2025-08" db="UniProtKB">
        <authorList>
            <consortium name="Ensembl"/>
        </authorList>
    </citation>
    <scope>IDENTIFICATION</scope>
</reference>
<accession>A0A8C4EXC5</accession>
<evidence type="ECO:0000259" key="5">
    <source>
        <dbReference type="Pfam" id="PF02036"/>
    </source>
</evidence>
<dbReference type="Pfam" id="PF02036">
    <property type="entry name" value="SCP2"/>
    <property type="match status" value="1"/>
</dbReference>
<proteinExistence type="inferred from homology"/>
<evidence type="ECO:0000256" key="4">
    <source>
        <dbReference type="SAM" id="SignalP"/>
    </source>
</evidence>
<dbReference type="GeneTree" id="ENSGT01110000269708"/>
<dbReference type="SUPFAM" id="SSF55718">
    <property type="entry name" value="SCP-like"/>
    <property type="match status" value="1"/>
</dbReference>
<sequence length="139" mass="15070">MSHKDKPVKLPVFFFSTLLGATPAFKPPPPSSGPIESTFDAIRGVINEDVVKTTQGIYQFDLSGNNHKGVWFLDLKSGAGSAGPGQPVKADVIMAMDSSDFSKMFPTMAFMSGKLRIKGDMTLALKLEKLMTRMSKAKL</sequence>
<dbReference type="GO" id="GO:0005739">
    <property type="term" value="C:mitochondrion"/>
    <property type="evidence" value="ECO:0007669"/>
    <property type="project" value="TreeGrafter"/>
</dbReference>
<dbReference type="AlphaFoldDB" id="A0A8C4EXC5"/>
<keyword evidence="2" id="KW-0521">NADP</keyword>
<protein>
    <recommendedName>
        <fullName evidence="5">SCP2 domain-containing protein</fullName>
    </recommendedName>
</protein>
<evidence type="ECO:0000313" key="6">
    <source>
        <dbReference type="Ensembl" id="ENSDLAP00005022814.1"/>
    </source>
</evidence>
<dbReference type="GO" id="GO:0016491">
    <property type="term" value="F:oxidoreductase activity"/>
    <property type="evidence" value="ECO:0007669"/>
    <property type="project" value="UniProtKB-KW"/>
</dbReference>
<feature type="domain" description="SCP2" evidence="5">
    <location>
        <begin position="48"/>
        <end position="131"/>
    </location>
</feature>
<evidence type="ECO:0000256" key="3">
    <source>
        <dbReference type="ARBA" id="ARBA00023002"/>
    </source>
</evidence>
<dbReference type="PANTHER" id="PTHR42808:SF3">
    <property type="entry name" value="HYDROXYSTEROID DEHYDROGENASE-LIKE PROTEIN 2"/>
    <property type="match status" value="1"/>
</dbReference>
<dbReference type="InterPro" id="IPR051935">
    <property type="entry name" value="HSDL2"/>
</dbReference>
<evidence type="ECO:0000256" key="2">
    <source>
        <dbReference type="ARBA" id="ARBA00022857"/>
    </source>
</evidence>
<dbReference type="Ensembl" id="ENSDLAT00005024425.2">
    <property type="protein sequence ID" value="ENSDLAP00005022814.1"/>
    <property type="gene ID" value="ENSDLAG00005010510.2"/>
</dbReference>
<keyword evidence="3" id="KW-0560">Oxidoreductase</keyword>
<evidence type="ECO:0000313" key="7">
    <source>
        <dbReference type="Proteomes" id="UP000694389"/>
    </source>
</evidence>
<feature type="chain" id="PRO_5034163688" description="SCP2 domain-containing protein" evidence="4">
    <location>
        <begin position="25"/>
        <end position="139"/>
    </location>
</feature>
<dbReference type="PANTHER" id="PTHR42808">
    <property type="entry name" value="HYDROXYSTEROID DEHYDROGENASE-LIKE PROTEIN 2"/>
    <property type="match status" value="1"/>
</dbReference>